<dbReference type="EMBL" id="JAHFXS010000002">
    <property type="protein sequence ID" value="KAG9991439.1"/>
    <property type="molecule type" value="Genomic_DNA"/>
</dbReference>
<dbReference type="GO" id="GO:0009116">
    <property type="term" value="P:nucleoside metabolic process"/>
    <property type="evidence" value="ECO:0007669"/>
    <property type="project" value="InterPro"/>
</dbReference>
<accession>A0A9P8G870</accession>
<reference evidence="1" key="1">
    <citation type="journal article" date="2021" name="J Fungi (Basel)">
        <title>Virulence traits and population genomics of the black yeast Aureobasidium melanogenum.</title>
        <authorList>
            <person name="Cernosa A."/>
            <person name="Sun X."/>
            <person name="Gostincar C."/>
            <person name="Fang C."/>
            <person name="Gunde-Cimerman N."/>
            <person name="Song Z."/>
        </authorList>
    </citation>
    <scope>NUCLEOTIDE SEQUENCE</scope>
    <source>
        <strain evidence="1">EXF-9298</strain>
    </source>
</reference>
<dbReference type="Proteomes" id="UP000729357">
    <property type="component" value="Unassembled WGS sequence"/>
</dbReference>
<gene>
    <name evidence="1" type="ORF">KCU98_g341</name>
</gene>
<dbReference type="PANTHER" id="PTHR46082">
    <property type="entry name" value="ATP/GTP-BINDING PROTEIN-RELATED"/>
    <property type="match status" value="1"/>
</dbReference>
<comment type="caution">
    <text evidence="1">The sequence shown here is derived from an EMBL/GenBank/DDBJ whole genome shotgun (WGS) entry which is preliminary data.</text>
</comment>
<dbReference type="InterPro" id="IPR035994">
    <property type="entry name" value="Nucleoside_phosphorylase_sf"/>
</dbReference>
<proteinExistence type="predicted"/>
<reference evidence="1" key="2">
    <citation type="submission" date="2021-08" db="EMBL/GenBank/DDBJ databases">
        <authorList>
            <person name="Gostincar C."/>
            <person name="Sun X."/>
            <person name="Song Z."/>
            <person name="Gunde-Cimerman N."/>
        </authorList>
    </citation>
    <scope>NUCLEOTIDE SEQUENCE</scope>
    <source>
        <strain evidence="1">EXF-9298</strain>
    </source>
</reference>
<protein>
    <submittedName>
        <fullName evidence="1">Purine and uridine phosphorylase</fullName>
    </submittedName>
</protein>
<dbReference type="GO" id="GO:0003824">
    <property type="term" value="F:catalytic activity"/>
    <property type="evidence" value="ECO:0007669"/>
    <property type="project" value="InterPro"/>
</dbReference>
<organism evidence="1 2">
    <name type="scientific">Aureobasidium melanogenum</name>
    <name type="common">Aureobasidium pullulans var. melanogenum</name>
    <dbReference type="NCBI Taxonomy" id="46634"/>
    <lineage>
        <taxon>Eukaryota</taxon>
        <taxon>Fungi</taxon>
        <taxon>Dikarya</taxon>
        <taxon>Ascomycota</taxon>
        <taxon>Pezizomycotina</taxon>
        <taxon>Dothideomycetes</taxon>
        <taxon>Dothideomycetidae</taxon>
        <taxon>Dothideales</taxon>
        <taxon>Saccotheciaceae</taxon>
        <taxon>Aureobasidium</taxon>
    </lineage>
</organism>
<name>A0A9P8G870_AURME</name>
<dbReference type="SUPFAM" id="SSF53167">
    <property type="entry name" value="Purine and uridine phosphorylases"/>
    <property type="match status" value="1"/>
</dbReference>
<evidence type="ECO:0000313" key="2">
    <source>
        <dbReference type="Proteomes" id="UP000729357"/>
    </source>
</evidence>
<keyword evidence="2" id="KW-1185">Reference proteome</keyword>
<sequence length="331" mass="36471">MSDPKEYTIGWICALSTEHTAACLFLDEEHDQPDPDHIAAGDDNAYTLGSMAGHKVVIAVLPHGEYGTTTAATVATNMLRSFPSIKVGLMVGIGGGAPTKEHDIRLGDVVVSSPQNGKGGVYQYDYGKRIQDREFIPTGHLNQPPSVVLTAMTLLVSKFERKGNQIRETIDAILEENTRLKKKYGPPKFDHLYVSDFVHPQDDEGQGCGAFCETQPSKLIQRRPREDDEDDTAVHLGLIASGNSLMKDALMRDALASKGILCFEMEAAGLMNRFPFLVVRGICDYSDSHKSKEWQGYAAMTAAAYTKALLKVMIPKRVESEERLARILENR</sequence>
<dbReference type="AlphaFoldDB" id="A0A9P8G870"/>
<dbReference type="Gene3D" id="3.40.50.1580">
    <property type="entry name" value="Nucleoside phosphorylase domain"/>
    <property type="match status" value="1"/>
</dbReference>
<dbReference type="PANTHER" id="PTHR46082:SF11">
    <property type="entry name" value="AAA+ ATPASE DOMAIN-CONTAINING PROTEIN-RELATED"/>
    <property type="match status" value="1"/>
</dbReference>
<evidence type="ECO:0000313" key="1">
    <source>
        <dbReference type="EMBL" id="KAG9991439.1"/>
    </source>
</evidence>
<dbReference type="InterPro" id="IPR053137">
    <property type="entry name" value="NLR-like"/>
</dbReference>
<feature type="non-terminal residue" evidence="1">
    <location>
        <position position="331"/>
    </location>
</feature>